<name>A0A448WNN8_9PLAT</name>
<evidence type="ECO:0000256" key="5">
    <source>
        <dbReference type="ARBA" id="ARBA00023242"/>
    </source>
</evidence>
<evidence type="ECO:0000259" key="8">
    <source>
        <dbReference type="PROSITE" id="PS50039"/>
    </source>
</evidence>
<evidence type="ECO:0000256" key="7">
    <source>
        <dbReference type="SAM" id="MobiDB-lite"/>
    </source>
</evidence>
<dbReference type="Gene3D" id="1.10.10.10">
    <property type="entry name" value="Winged helix-like DNA-binding domain superfamily/Winged helix DNA-binding domain"/>
    <property type="match status" value="1"/>
</dbReference>
<sequence length="530" mass="55762">MAYYLLKLTLLTATNGRESLLASLPPFSPRGSKPPFSYAQLIAQALASHPDRQLTLSSIYAFISHHYPYYRLNEKGWQNSIRHNLSLNRHFIKVSYFVVYCLFIFPPNIFPSSLEQIVYVPRSQEDPGKGSFWRIDPLHEAKFLSQAYLKRPLRVNTLPSPLVGSEFGLLTTVQSHQMSPVAYSSPTLLNTSVTTSHTTTAVGVTSVSPSISQTTASLSPSLNSSNVSAVSNASLPSFNRGVNSNSVVPCQMSSLTNGSCHLTAISSGLSSLSRKQLNLPVLGTHSRPIGGLSTTLHRQLIGMSSSSFSPSIIGISASTEHSASPSPSPSPSPSSTPDSTSNLTGIQTTTSSLASAPQSTSLSGLACPAASMLLPSGPPGARFTGPSAVRLIQLNCSTSSAIGSSGFLQGDASNGCIFSSSSSPTPIISAFSLVNTAVTTTSPSIAPISILPTACSGSTGLNIWTHSQPVFSIRADPLPSTTAVSASPIVVGSGYPRSTGLSSSLRFERMPDLGNHLKILANQKYQSLVN</sequence>
<proteinExistence type="predicted"/>
<dbReference type="AlphaFoldDB" id="A0A448WNN8"/>
<keyword evidence="2" id="KW-0805">Transcription regulation</keyword>
<dbReference type="Pfam" id="PF00250">
    <property type="entry name" value="Forkhead"/>
    <property type="match status" value="1"/>
</dbReference>
<dbReference type="PROSITE" id="PS00657">
    <property type="entry name" value="FORK_HEAD_1"/>
    <property type="match status" value="1"/>
</dbReference>
<dbReference type="SMART" id="SM00339">
    <property type="entry name" value="FH"/>
    <property type="match status" value="1"/>
</dbReference>
<accession>A0A448WNN8</accession>
<dbReference type="GO" id="GO:0006357">
    <property type="term" value="P:regulation of transcription by RNA polymerase II"/>
    <property type="evidence" value="ECO:0007669"/>
    <property type="project" value="UniProtKB-ARBA"/>
</dbReference>
<organism evidence="9 10">
    <name type="scientific">Protopolystoma xenopodis</name>
    <dbReference type="NCBI Taxonomy" id="117903"/>
    <lineage>
        <taxon>Eukaryota</taxon>
        <taxon>Metazoa</taxon>
        <taxon>Spiralia</taxon>
        <taxon>Lophotrochozoa</taxon>
        <taxon>Platyhelminthes</taxon>
        <taxon>Monogenea</taxon>
        <taxon>Polyopisthocotylea</taxon>
        <taxon>Polystomatidea</taxon>
        <taxon>Polystomatidae</taxon>
        <taxon>Protopolystoma</taxon>
    </lineage>
</organism>
<evidence type="ECO:0000313" key="10">
    <source>
        <dbReference type="Proteomes" id="UP000784294"/>
    </source>
</evidence>
<dbReference type="CDD" id="cd20026">
    <property type="entry name" value="FH_FOXK"/>
    <property type="match status" value="1"/>
</dbReference>
<evidence type="ECO:0000256" key="6">
    <source>
        <dbReference type="PROSITE-ProRule" id="PRU00089"/>
    </source>
</evidence>
<comment type="subcellular location">
    <subcellularLocation>
        <location evidence="1 6">Nucleus</location>
    </subcellularLocation>
</comment>
<dbReference type="PANTHER" id="PTHR45881">
    <property type="entry name" value="CHECKPOINT SUPPRESSOR 1-LIKE, ISOFORM A-RELATED"/>
    <property type="match status" value="1"/>
</dbReference>
<keyword evidence="5 6" id="KW-0539">Nucleus</keyword>
<keyword evidence="3 6" id="KW-0238">DNA-binding</keyword>
<gene>
    <name evidence="9" type="ORF">PXEA_LOCUS9810</name>
</gene>
<evidence type="ECO:0000256" key="4">
    <source>
        <dbReference type="ARBA" id="ARBA00023163"/>
    </source>
</evidence>
<evidence type="ECO:0000256" key="2">
    <source>
        <dbReference type="ARBA" id="ARBA00023015"/>
    </source>
</evidence>
<dbReference type="InterPro" id="IPR001766">
    <property type="entry name" value="Fork_head_dom"/>
</dbReference>
<keyword evidence="4" id="KW-0804">Transcription</keyword>
<dbReference type="PROSITE" id="PS00658">
    <property type="entry name" value="FORK_HEAD_2"/>
    <property type="match status" value="1"/>
</dbReference>
<dbReference type="SUPFAM" id="SSF46785">
    <property type="entry name" value="Winged helix' DNA-binding domain"/>
    <property type="match status" value="1"/>
</dbReference>
<dbReference type="InterPro" id="IPR030456">
    <property type="entry name" value="TF_fork_head_CS_2"/>
</dbReference>
<dbReference type="InterPro" id="IPR036388">
    <property type="entry name" value="WH-like_DNA-bd_sf"/>
</dbReference>
<dbReference type="PROSITE" id="PS50039">
    <property type="entry name" value="FORK_HEAD_3"/>
    <property type="match status" value="1"/>
</dbReference>
<dbReference type="InterPro" id="IPR018122">
    <property type="entry name" value="TF_fork_head_CS_1"/>
</dbReference>
<comment type="caution">
    <text evidence="9">The sequence shown here is derived from an EMBL/GenBank/DDBJ whole genome shotgun (WGS) entry which is preliminary data.</text>
</comment>
<dbReference type="OrthoDB" id="691130at2759"/>
<dbReference type="InterPro" id="IPR036390">
    <property type="entry name" value="WH_DNA-bd_sf"/>
</dbReference>
<dbReference type="GO" id="GO:0005634">
    <property type="term" value="C:nucleus"/>
    <property type="evidence" value="ECO:0007669"/>
    <property type="project" value="UniProtKB-SubCell"/>
</dbReference>
<dbReference type="Proteomes" id="UP000784294">
    <property type="component" value="Unassembled WGS sequence"/>
</dbReference>
<feature type="domain" description="Fork-head" evidence="8">
    <location>
        <begin position="33"/>
        <end position="154"/>
    </location>
</feature>
<protein>
    <recommendedName>
        <fullName evidence="8">Fork-head domain-containing protein</fullName>
    </recommendedName>
</protein>
<feature type="region of interest" description="Disordered" evidence="7">
    <location>
        <begin position="318"/>
        <end position="358"/>
    </location>
</feature>
<dbReference type="PANTHER" id="PTHR45881:SF1">
    <property type="entry name" value="FORK HEAD PROTEIN HOMOLOG 2"/>
    <property type="match status" value="1"/>
</dbReference>
<dbReference type="PRINTS" id="PR00053">
    <property type="entry name" value="FORKHEAD"/>
</dbReference>
<feature type="compositionally biased region" description="Polar residues" evidence="7">
    <location>
        <begin position="342"/>
        <end position="358"/>
    </location>
</feature>
<feature type="DNA-binding region" description="Fork-head" evidence="6">
    <location>
        <begin position="33"/>
        <end position="154"/>
    </location>
</feature>
<dbReference type="GO" id="GO:0043565">
    <property type="term" value="F:sequence-specific DNA binding"/>
    <property type="evidence" value="ECO:0007669"/>
    <property type="project" value="InterPro"/>
</dbReference>
<dbReference type="GO" id="GO:0003700">
    <property type="term" value="F:DNA-binding transcription factor activity"/>
    <property type="evidence" value="ECO:0007669"/>
    <property type="project" value="InterPro"/>
</dbReference>
<evidence type="ECO:0000313" key="9">
    <source>
        <dbReference type="EMBL" id="VEL16370.1"/>
    </source>
</evidence>
<keyword evidence="10" id="KW-1185">Reference proteome</keyword>
<evidence type="ECO:0000256" key="1">
    <source>
        <dbReference type="ARBA" id="ARBA00004123"/>
    </source>
</evidence>
<evidence type="ECO:0000256" key="3">
    <source>
        <dbReference type="ARBA" id="ARBA00023125"/>
    </source>
</evidence>
<dbReference type="EMBL" id="CAAALY010028176">
    <property type="protein sequence ID" value="VEL16370.1"/>
    <property type="molecule type" value="Genomic_DNA"/>
</dbReference>
<reference evidence="9" key="1">
    <citation type="submission" date="2018-11" db="EMBL/GenBank/DDBJ databases">
        <authorList>
            <consortium name="Pathogen Informatics"/>
        </authorList>
    </citation>
    <scope>NUCLEOTIDE SEQUENCE</scope>
</reference>